<feature type="domain" description="Glycosyltransferase 2-like" evidence="1">
    <location>
        <begin position="9"/>
        <end position="116"/>
    </location>
</feature>
<reference evidence="2 3" key="1">
    <citation type="submission" date="2021-05" db="EMBL/GenBank/DDBJ databases">
        <title>A novel Methanospirillum isolate from a pyrite-forming mixed culture.</title>
        <authorList>
            <person name="Bunk B."/>
            <person name="Sproer C."/>
            <person name="Spring S."/>
            <person name="Pester M."/>
        </authorList>
    </citation>
    <scope>NUCLEOTIDE SEQUENCE [LARGE SCALE GENOMIC DNA]</scope>
    <source>
        <strain evidence="2 3">J.3.6.1-F.2.7.3</strain>
    </source>
</reference>
<dbReference type="InterPro" id="IPR001173">
    <property type="entry name" value="Glyco_trans_2-like"/>
</dbReference>
<evidence type="ECO:0000259" key="1">
    <source>
        <dbReference type="Pfam" id="PF00535"/>
    </source>
</evidence>
<evidence type="ECO:0000313" key="3">
    <source>
        <dbReference type="Proteomes" id="UP000680656"/>
    </source>
</evidence>
<dbReference type="GO" id="GO:0016758">
    <property type="term" value="F:hexosyltransferase activity"/>
    <property type="evidence" value="ECO:0007669"/>
    <property type="project" value="UniProtKB-ARBA"/>
</dbReference>
<dbReference type="GeneID" id="65095738"/>
<dbReference type="RefSeq" id="WP_214419964.1">
    <property type="nucleotide sequence ID" value="NZ_CP075546.1"/>
</dbReference>
<protein>
    <submittedName>
        <fullName evidence="2">Glycosyltransferase family 2 protein</fullName>
    </submittedName>
</protein>
<dbReference type="CDD" id="cd00761">
    <property type="entry name" value="Glyco_tranf_GTA_type"/>
    <property type="match status" value="1"/>
</dbReference>
<dbReference type="PANTHER" id="PTHR22916:SF3">
    <property type="entry name" value="UDP-GLCNAC:BETAGAL BETA-1,3-N-ACETYLGLUCOSAMINYLTRANSFERASE-LIKE PROTEIN 1"/>
    <property type="match status" value="1"/>
</dbReference>
<dbReference type="Pfam" id="PF00535">
    <property type="entry name" value="Glycos_transf_2"/>
    <property type="match status" value="1"/>
</dbReference>
<dbReference type="EMBL" id="CP075546">
    <property type="protein sequence ID" value="QVV89164.1"/>
    <property type="molecule type" value="Genomic_DNA"/>
</dbReference>
<name>A0A8E7AZH2_9EURY</name>
<dbReference type="KEGG" id="mrtj:KHC33_01100"/>
<keyword evidence="2" id="KW-0808">Transferase</keyword>
<gene>
    <name evidence="2" type="ORF">KHC33_01100</name>
</gene>
<organism evidence="2 3">
    <name type="scientific">Methanospirillum purgamenti</name>
    <dbReference type="NCBI Taxonomy" id="2834276"/>
    <lineage>
        <taxon>Archaea</taxon>
        <taxon>Methanobacteriati</taxon>
        <taxon>Methanobacteriota</taxon>
        <taxon>Stenosarchaea group</taxon>
        <taxon>Methanomicrobia</taxon>
        <taxon>Methanomicrobiales</taxon>
        <taxon>Methanospirillaceae</taxon>
        <taxon>Methanospirillum</taxon>
    </lineage>
</organism>
<proteinExistence type="predicted"/>
<dbReference type="AlphaFoldDB" id="A0A8E7AZH2"/>
<dbReference type="SUPFAM" id="SSF53448">
    <property type="entry name" value="Nucleotide-diphospho-sugar transferases"/>
    <property type="match status" value="1"/>
</dbReference>
<dbReference type="Gene3D" id="3.90.550.10">
    <property type="entry name" value="Spore Coat Polysaccharide Biosynthesis Protein SpsA, Chain A"/>
    <property type="match status" value="1"/>
</dbReference>
<sequence>MDTNKPLVSVGIPTFNRPQQLKRTIECIIGQTYKKIEIIISDNCSPDHEVTEIVNNYLILDSRIRFIKQPENKGASFNASFVLKESSGEYFMWAADDDEWYPDYIEKCMEILLSDRSIRLCSTEIIVVSDLIQHDETLWISGESTSNNSILTPYWLIREDLLTFGLKRIKRVKKYILNAGTDTCFYGIFHLQTLRDIFFNSSFQSDKYGADRFLIARFQLLYPVYRIQMPLFIYHHGFGVSSGNALNMNNKFSNWQYYGLRINPLLTAYLNMIIDSLSWQVSITDHIRVIGYYLARMAKAKIMRYTMKTPFFGTPLYDYKPPEYPKRE</sequence>
<accession>A0A8E7AZH2</accession>
<dbReference type="Proteomes" id="UP000680656">
    <property type="component" value="Chromosome"/>
</dbReference>
<evidence type="ECO:0000313" key="2">
    <source>
        <dbReference type="EMBL" id="QVV89164.1"/>
    </source>
</evidence>
<dbReference type="PANTHER" id="PTHR22916">
    <property type="entry name" value="GLYCOSYLTRANSFERASE"/>
    <property type="match status" value="1"/>
</dbReference>
<keyword evidence="3" id="KW-1185">Reference proteome</keyword>
<dbReference type="InterPro" id="IPR029044">
    <property type="entry name" value="Nucleotide-diphossugar_trans"/>
</dbReference>